<gene>
    <name evidence="2" type="ORF">CEUSTIGMA_g8326.t1</name>
</gene>
<name>A0A250XCT9_9CHLO</name>
<dbReference type="AlphaFoldDB" id="A0A250XCT9"/>
<evidence type="ECO:0000256" key="1">
    <source>
        <dbReference type="SAM" id="MobiDB-lite"/>
    </source>
</evidence>
<dbReference type="EMBL" id="BEGY01000058">
    <property type="protein sequence ID" value="GAX80891.1"/>
    <property type="molecule type" value="Genomic_DNA"/>
</dbReference>
<feature type="region of interest" description="Disordered" evidence="1">
    <location>
        <begin position="26"/>
        <end position="53"/>
    </location>
</feature>
<evidence type="ECO:0000313" key="3">
    <source>
        <dbReference type="Proteomes" id="UP000232323"/>
    </source>
</evidence>
<accession>A0A250XCT9</accession>
<sequence length="114" mass="12814">MMRHEKRRTPNEATLERIRLRFFQTPLNITTEQRNHQDGEVGNGPTSMTCNEPSFDTAAELVEKQLQQLVEHVHLGGDVASAPAGAQNVQADPLHKHLPPISSMDRIRRDAARV</sequence>
<feature type="compositionally biased region" description="Basic and acidic residues" evidence="1">
    <location>
        <begin position="105"/>
        <end position="114"/>
    </location>
</feature>
<dbReference type="Proteomes" id="UP000232323">
    <property type="component" value="Unassembled WGS sequence"/>
</dbReference>
<proteinExistence type="predicted"/>
<organism evidence="2 3">
    <name type="scientific">Chlamydomonas eustigma</name>
    <dbReference type="NCBI Taxonomy" id="1157962"/>
    <lineage>
        <taxon>Eukaryota</taxon>
        <taxon>Viridiplantae</taxon>
        <taxon>Chlorophyta</taxon>
        <taxon>core chlorophytes</taxon>
        <taxon>Chlorophyceae</taxon>
        <taxon>CS clade</taxon>
        <taxon>Chlamydomonadales</taxon>
        <taxon>Chlamydomonadaceae</taxon>
        <taxon>Chlamydomonas</taxon>
    </lineage>
</organism>
<protein>
    <submittedName>
        <fullName evidence="2">Uncharacterized protein</fullName>
    </submittedName>
</protein>
<keyword evidence="3" id="KW-1185">Reference proteome</keyword>
<feature type="region of interest" description="Disordered" evidence="1">
    <location>
        <begin position="90"/>
        <end position="114"/>
    </location>
</feature>
<comment type="caution">
    <text evidence="2">The sequence shown here is derived from an EMBL/GenBank/DDBJ whole genome shotgun (WGS) entry which is preliminary data.</text>
</comment>
<reference evidence="2 3" key="1">
    <citation type="submission" date="2017-08" db="EMBL/GenBank/DDBJ databases">
        <title>Acidophilic green algal genome provides insights into adaptation to an acidic environment.</title>
        <authorList>
            <person name="Hirooka S."/>
            <person name="Hirose Y."/>
            <person name="Kanesaki Y."/>
            <person name="Higuchi S."/>
            <person name="Fujiwara T."/>
            <person name="Onuma R."/>
            <person name="Era A."/>
            <person name="Ohbayashi R."/>
            <person name="Uzuka A."/>
            <person name="Nozaki H."/>
            <person name="Yoshikawa H."/>
            <person name="Miyagishima S.Y."/>
        </authorList>
    </citation>
    <scope>NUCLEOTIDE SEQUENCE [LARGE SCALE GENOMIC DNA]</scope>
    <source>
        <strain evidence="2 3">NIES-2499</strain>
    </source>
</reference>
<evidence type="ECO:0000313" key="2">
    <source>
        <dbReference type="EMBL" id="GAX80891.1"/>
    </source>
</evidence>
<feature type="compositionally biased region" description="Polar residues" evidence="1">
    <location>
        <begin position="44"/>
        <end position="53"/>
    </location>
</feature>